<protein>
    <submittedName>
        <fullName evidence="1">Uncharacterized protein</fullName>
    </submittedName>
</protein>
<sequence>MLHNNFSKDFAKQFRSESELYTATEEFPFGNLLIRQYAGDNGELSAIGEKLIDTFFNTRFIAQLLHSLKNENLPIDRQLLNKIKWFKNECETCQQREPYTARFYKDHIAMLLSFSELMNALINDFQDQVYDPLEQYYTHLTESANIAAVESSSIAPIIDMTEFYMKNILAYYNYIVTAWQFEASNSRSDKGVQLTSYIADQLQELMAYTENLIDSIDNIRSLMLCWIAQIQITEEQELYN</sequence>
<name>A0A1V9G046_9BACT</name>
<reference evidence="1 2" key="1">
    <citation type="submission" date="2016-03" db="EMBL/GenBank/DDBJ databases">
        <title>Niastella vici sp. nov., isolated from farmland soil.</title>
        <authorList>
            <person name="Chen L."/>
            <person name="Wang D."/>
            <person name="Yang S."/>
            <person name="Wang G."/>
        </authorList>
    </citation>
    <scope>NUCLEOTIDE SEQUENCE [LARGE SCALE GENOMIC DNA]</scope>
    <source>
        <strain evidence="1 2">DJ57</strain>
    </source>
</reference>
<dbReference type="OrthoDB" id="669465at2"/>
<evidence type="ECO:0000313" key="1">
    <source>
        <dbReference type="EMBL" id="OQP63866.1"/>
    </source>
</evidence>
<comment type="caution">
    <text evidence="1">The sequence shown here is derived from an EMBL/GenBank/DDBJ whole genome shotgun (WGS) entry which is preliminary data.</text>
</comment>
<gene>
    <name evidence="1" type="ORF">A3860_23305</name>
</gene>
<dbReference type="EMBL" id="LVYD01000044">
    <property type="protein sequence ID" value="OQP63866.1"/>
    <property type="molecule type" value="Genomic_DNA"/>
</dbReference>
<dbReference type="AlphaFoldDB" id="A0A1V9G046"/>
<proteinExistence type="predicted"/>
<evidence type="ECO:0000313" key="2">
    <source>
        <dbReference type="Proteomes" id="UP000192796"/>
    </source>
</evidence>
<accession>A0A1V9G046</accession>
<dbReference type="STRING" id="1703345.A3860_23305"/>
<dbReference type="RefSeq" id="WP_081147530.1">
    <property type="nucleotide sequence ID" value="NZ_LVYD01000044.1"/>
</dbReference>
<dbReference type="Proteomes" id="UP000192796">
    <property type="component" value="Unassembled WGS sequence"/>
</dbReference>
<keyword evidence="2" id="KW-1185">Reference proteome</keyword>
<organism evidence="1 2">
    <name type="scientific">Niastella vici</name>
    <dbReference type="NCBI Taxonomy" id="1703345"/>
    <lineage>
        <taxon>Bacteria</taxon>
        <taxon>Pseudomonadati</taxon>
        <taxon>Bacteroidota</taxon>
        <taxon>Chitinophagia</taxon>
        <taxon>Chitinophagales</taxon>
        <taxon>Chitinophagaceae</taxon>
        <taxon>Niastella</taxon>
    </lineage>
</organism>